<evidence type="ECO:0000256" key="3">
    <source>
        <dbReference type="ARBA" id="ARBA00022989"/>
    </source>
</evidence>
<comment type="similarity">
    <text evidence="5">Belongs to the TMEM179 family.</text>
</comment>
<evidence type="ECO:0000256" key="5">
    <source>
        <dbReference type="ARBA" id="ARBA00093776"/>
    </source>
</evidence>
<keyword evidence="3 7" id="KW-1133">Transmembrane helix</keyword>
<dbReference type="Pfam" id="PF26158">
    <property type="entry name" value="Claudin_TMEM179-179B"/>
    <property type="match status" value="1"/>
</dbReference>
<reference evidence="8 9" key="1">
    <citation type="journal article" date="2021" name="Elife">
        <title>Chloroplast acquisition without the gene transfer in kleptoplastic sea slugs, Plakobranchus ocellatus.</title>
        <authorList>
            <person name="Maeda T."/>
            <person name="Takahashi S."/>
            <person name="Yoshida T."/>
            <person name="Shimamura S."/>
            <person name="Takaki Y."/>
            <person name="Nagai Y."/>
            <person name="Toyoda A."/>
            <person name="Suzuki Y."/>
            <person name="Arimoto A."/>
            <person name="Ishii H."/>
            <person name="Satoh N."/>
            <person name="Nishiyama T."/>
            <person name="Hasebe M."/>
            <person name="Maruyama T."/>
            <person name="Minagawa J."/>
            <person name="Obokata J."/>
            <person name="Shigenobu S."/>
        </authorList>
    </citation>
    <scope>NUCLEOTIDE SEQUENCE [LARGE SCALE GENOMIC DNA]</scope>
</reference>
<dbReference type="EMBL" id="BMAT01000004">
    <property type="protein sequence ID" value="GFR57375.1"/>
    <property type="molecule type" value="Genomic_DNA"/>
</dbReference>
<evidence type="ECO:0000256" key="1">
    <source>
        <dbReference type="ARBA" id="ARBA00004141"/>
    </source>
</evidence>
<evidence type="ECO:0000256" key="6">
    <source>
        <dbReference type="SAM" id="MobiDB-lite"/>
    </source>
</evidence>
<feature type="region of interest" description="Disordered" evidence="6">
    <location>
        <begin position="384"/>
        <end position="405"/>
    </location>
</feature>
<evidence type="ECO:0000313" key="8">
    <source>
        <dbReference type="EMBL" id="GFR57375.1"/>
    </source>
</evidence>
<dbReference type="InterPro" id="IPR059010">
    <property type="entry name" value="TMEM179-179B"/>
</dbReference>
<feature type="transmembrane region" description="Helical" evidence="7">
    <location>
        <begin position="206"/>
        <end position="228"/>
    </location>
</feature>
<evidence type="ECO:0000256" key="2">
    <source>
        <dbReference type="ARBA" id="ARBA00022692"/>
    </source>
</evidence>
<feature type="transmembrane region" description="Helical" evidence="7">
    <location>
        <begin position="131"/>
        <end position="150"/>
    </location>
</feature>
<feature type="transmembrane region" description="Helical" evidence="7">
    <location>
        <begin position="92"/>
        <end position="111"/>
    </location>
</feature>
<keyword evidence="4 7" id="KW-0472">Membrane</keyword>
<evidence type="ECO:0000256" key="4">
    <source>
        <dbReference type="ARBA" id="ARBA00023136"/>
    </source>
</evidence>
<dbReference type="Proteomes" id="UP000762676">
    <property type="component" value="Unassembled WGS sequence"/>
</dbReference>
<evidence type="ECO:0000313" key="9">
    <source>
        <dbReference type="Proteomes" id="UP000762676"/>
    </source>
</evidence>
<dbReference type="PANTHER" id="PTHR31872">
    <property type="entry name" value="TRANSMEMBRANE PROTEIN 179"/>
    <property type="match status" value="1"/>
</dbReference>
<feature type="transmembrane region" description="Helical" evidence="7">
    <location>
        <begin position="27"/>
        <end position="52"/>
    </location>
</feature>
<organism evidence="8 9">
    <name type="scientific">Elysia marginata</name>
    <dbReference type="NCBI Taxonomy" id="1093978"/>
    <lineage>
        <taxon>Eukaryota</taxon>
        <taxon>Metazoa</taxon>
        <taxon>Spiralia</taxon>
        <taxon>Lophotrochozoa</taxon>
        <taxon>Mollusca</taxon>
        <taxon>Gastropoda</taxon>
        <taxon>Heterobranchia</taxon>
        <taxon>Euthyneura</taxon>
        <taxon>Panpulmonata</taxon>
        <taxon>Sacoglossa</taxon>
        <taxon>Placobranchoidea</taxon>
        <taxon>Plakobranchidae</taxon>
        <taxon>Elysia</taxon>
    </lineage>
</organism>
<gene>
    <name evidence="8" type="ORF">ElyMa_000000500</name>
</gene>
<evidence type="ECO:0000256" key="7">
    <source>
        <dbReference type="SAM" id="Phobius"/>
    </source>
</evidence>
<comment type="caution">
    <text evidence="8">The sequence shown here is derived from an EMBL/GenBank/DDBJ whole genome shotgun (WGS) entry which is preliminary data.</text>
</comment>
<feature type="region of interest" description="Disordered" evidence="6">
    <location>
        <begin position="346"/>
        <end position="370"/>
    </location>
</feature>
<dbReference type="InterPro" id="IPR029673">
    <property type="entry name" value="TMEM179"/>
</dbReference>
<dbReference type="PANTHER" id="PTHR31872:SF4">
    <property type="entry name" value="TRANSMEMBRANE PROTEIN 179"/>
    <property type="match status" value="1"/>
</dbReference>
<proteinExistence type="inferred from homology"/>
<keyword evidence="2 7" id="KW-0812">Transmembrane</keyword>
<name>A0AAV4E9K1_9GAST</name>
<comment type="subcellular location">
    <subcellularLocation>
        <location evidence="1">Membrane</location>
        <topology evidence="1">Multi-pass membrane protein</topology>
    </subcellularLocation>
</comment>
<keyword evidence="9" id="KW-1185">Reference proteome</keyword>
<dbReference type="AlphaFoldDB" id="A0AAV4E9K1"/>
<accession>A0AAV4E9K1</accession>
<sequence>MTSFVLLTQKLLEFLYKMRAAVVRHLLILQVVFFVICLALSCMVFMPLALVYKGFRSQCLLFSDISLIWNSNKTVTVDVTHTLYGSEEDCNVPTFISVTVCVFCIIFSWFYLCGIFSANVDDETRPSTNKIQIPALLIFLALFISTIVAASKISAGFRVWCHNIVENAPQGPSKPLSCSDFEKLEWTNSINNFQFYTRFKIAEVSCWLLCVSLFILCCVTCVGCYQMLRAADDLMVSQTTLSVSLEETEDGSFVVVNAKRKQKENAPIKGSSQDYSSSIEDQIVSSDEHEPGQVGDNEVLVKTEATVHSEINQKDSSPRMKHGEGALSEVVLSDVSDGGGFLESEKVASGKINTSDGDEVPSSPSYDNEGYVLGSGDEHLIPSEKDALAKKASKNGGYGAVSPNR</sequence>
<protein>
    <submittedName>
        <fullName evidence="8">Transmembrane protein 179</fullName>
    </submittedName>
</protein>